<feature type="chain" id="PRO_5043027459" description="Tat pathway signal protein" evidence="1">
    <location>
        <begin position="35"/>
        <end position="466"/>
    </location>
</feature>
<evidence type="ECO:0000313" key="3">
    <source>
        <dbReference type="Proteomes" id="UP000197092"/>
    </source>
</evidence>
<reference evidence="3" key="1">
    <citation type="submission" date="2016-12" db="EMBL/GenBank/DDBJ databases">
        <title>Comparative genomic analysis reveals the diversity, evolution, and environmental adaptation strategies of the genus Vibrio.</title>
        <authorList>
            <person name="Lin H."/>
            <person name="Wang X."/>
            <person name="Zhang X.-H."/>
        </authorList>
    </citation>
    <scope>NUCLEOTIDE SEQUENCE [LARGE SCALE GENOMIC DNA]</scope>
    <source>
        <strain evidence="3">QT6D1</strain>
    </source>
</reference>
<dbReference type="PROSITE" id="PS51318">
    <property type="entry name" value="TAT"/>
    <property type="match status" value="1"/>
</dbReference>
<evidence type="ECO:0000256" key="1">
    <source>
        <dbReference type="SAM" id="SignalP"/>
    </source>
</evidence>
<dbReference type="InterPro" id="IPR011447">
    <property type="entry name" value="DUF1552"/>
</dbReference>
<dbReference type="KEGG" id="vsh:BSZ05_26005"/>
<dbReference type="Proteomes" id="UP000197092">
    <property type="component" value="Chromosome 2"/>
</dbReference>
<dbReference type="InterPro" id="IPR006311">
    <property type="entry name" value="TAT_signal"/>
</dbReference>
<feature type="signal peptide" evidence="1">
    <location>
        <begin position="1"/>
        <end position="34"/>
    </location>
</feature>
<proteinExistence type="predicted"/>
<keyword evidence="1" id="KW-0732">Signal</keyword>
<evidence type="ECO:0008006" key="4">
    <source>
        <dbReference type="Google" id="ProtNLM"/>
    </source>
</evidence>
<accession>A0AAN1FM91</accession>
<organism evidence="2 3">
    <name type="scientific">Vibrio mediterranei</name>
    <dbReference type="NCBI Taxonomy" id="689"/>
    <lineage>
        <taxon>Bacteria</taxon>
        <taxon>Pseudomonadati</taxon>
        <taxon>Pseudomonadota</taxon>
        <taxon>Gammaproteobacteria</taxon>
        <taxon>Vibrionales</taxon>
        <taxon>Vibrionaceae</taxon>
        <taxon>Vibrio</taxon>
    </lineage>
</organism>
<dbReference type="RefSeq" id="WP_088878952.1">
    <property type="nucleotide sequence ID" value="NZ_CP018309.1"/>
</dbReference>
<evidence type="ECO:0000313" key="2">
    <source>
        <dbReference type="EMBL" id="ASI93198.1"/>
    </source>
</evidence>
<protein>
    <recommendedName>
        <fullName evidence="4">Tat pathway signal protein</fullName>
    </recommendedName>
</protein>
<name>A0AAN1FM91_9VIBR</name>
<sequence length="466" mass="50780">MTIIKARRNFLKGLLSVGACTALPMQTFSNLAFAGGGGASPQLKFLFINFSDGYPKDCWHPVSIPGSDQYHPTEFSLNLVTKELEAVREYALFIDGLQLRGSAGHDGYKNIWRSENSSSLSLDVAIARNSSFNDGVPFASVNAGVSCGHWGHGASVPSRERSGQGYVRYEDDPRKLYSTLFGDDEVLMAFSGGADIDQKKTTMLESSIADLNKMKQQLGSLERAKLEAHLSALTELRQRIGNSGSGSRPDIWHPFPEGYERWNNSDIIGASGNSHKLRNDIAELQVQNLVMALAAGKTNVACLSLGTSNDNAVIDGYGNNRAPHDTSHYIASNRDDFISTRQWYLSKVSKAVAKLAELPDINGTSMLDNTLVVLTSEMSDDHCPKGVPVVLFGGKSPSGAVQQQLGLFLADNGRRLQFFDSLPSEGRWGGWNAPSGRPIGDLWQTIGRRINLDEKYSTNTLSDVLL</sequence>
<dbReference type="Pfam" id="PF07586">
    <property type="entry name" value="HXXSHH"/>
    <property type="match status" value="1"/>
</dbReference>
<gene>
    <name evidence="2" type="ORF">BSZ05_26005</name>
</gene>
<dbReference type="EMBL" id="CP018309">
    <property type="protein sequence ID" value="ASI93198.1"/>
    <property type="molecule type" value="Genomic_DNA"/>
</dbReference>
<dbReference type="AlphaFoldDB" id="A0AAN1FM91"/>